<feature type="region of interest" description="Disordered" evidence="3">
    <location>
        <begin position="520"/>
        <end position="545"/>
    </location>
</feature>
<reference evidence="5" key="1">
    <citation type="submission" date="2016-04" db="EMBL/GenBank/DDBJ databases">
        <authorList>
            <person name="Evans L.H."/>
            <person name="Alamgir A."/>
            <person name="Owens N."/>
            <person name="Weber N.D."/>
            <person name="Virtaneva K."/>
            <person name="Barbian K."/>
            <person name="Babar A."/>
            <person name="Rosenke K."/>
        </authorList>
    </citation>
    <scope>NUCLEOTIDE SEQUENCE</scope>
    <source>
        <strain evidence="5">86</strain>
    </source>
</reference>
<evidence type="ECO:0000256" key="2">
    <source>
        <dbReference type="ARBA" id="ARBA00023136"/>
    </source>
</evidence>
<sequence length="545" mass="59450">MLLGWITRKLKVYAHGPLQGGAGESQSGETEAEAAGLEAELAKNLDALKEIFGNASDLKIHGFRFGPEASLSGALIFIDGLVNSLLLTEAVLRPLKDWTPAERENLPLGNELSRELARLVLCAGEIEEAATLEDVVSGCLSGDAALLLDGCAKGLIISSKGWDKRGVEEPQSETVVRGPREGFTENLRTNTALIRRKIKSGQLRAEHMTLGRRTRTQVCVMYIKDIANPQVLRTLRYRLSHLDVDSILESGYIEEYIEDAPFSPFATMGTTEKPDVVAGRLLEGRVAIVVDGTPFVLTVPMLFIESFQTAEDYYVRPLYASAVRILRFIAFFITIFAPGIYIALTAFHQEFIPTTLLLSIANAREGTPFPVLIETLVMVFAFEILQEAGIRMPRPVGQAISIVGALIMGDAAVSAGLVGAPVVIVVAFTAVCGFLVPTQQEASSMLRVVMMLLGASLGWYGISMGFLGMLLHLGSLKSFGVVYFDGFTRTGNLQDSVVRMPLWSMLLRPAQLAYGDKTRRGRFFVPPPRPKDPPEEQGEEGEGER</sequence>
<gene>
    <name evidence="5" type="primary">gerKA</name>
    <name evidence="5" type="ORF">KL86CLO1_12454</name>
</gene>
<evidence type="ECO:0000313" key="5">
    <source>
        <dbReference type="EMBL" id="SBW08426.1"/>
    </source>
</evidence>
<dbReference type="PANTHER" id="PTHR22550:SF5">
    <property type="entry name" value="LEUCINE ZIPPER PROTEIN 4"/>
    <property type="match status" value="1"/>
</dbReference>
<protein>
    <submittedName>
        <fullName evidence="5">Spore germination protein KA</fullName>
    </submittedName>
</protein>
<evidence type="ECO:0000256" key="3">
    <source>
        <dbReference type="SAM" id="MobiDB-lite"/>
    </source>
</evidence>
<dbReference type="Pfam" id="PF03323">
    <property type="entry name" value="GerA"/>
    <property type="match status" value="1"/>
</dbReference>
<keyword evidence="4" id="KW-0812">Transmembrane</keyword>
<accession>A0A212K9U3</accession>
<feature type="compositionally biased region" description="Acidic residues" evidence="3">
    <location>
        <begin position="535"/>
        <end position="545"/>
    </location>
</feature>
<keyword evidence="4" id="KW-1133">Transmembrane helix</keyword>
<organism evidence="5">
    <name type="scientific">uncultured Eubacteriales bacterium</name>
    <dbReference type="NCBI Taxonomy" id="172733"/>
    <lineage>
        <taxon>Bacteria</taxon>
        <taxon>Bacillati</taxon>
        <taxon>Bacillota</taxon>
        <taxon>Clostridia</taxon>
        <taxon>Eubacteriales</taxon>
        <taxon>environmental samples</taxon>
    </lineage>
</organism>
<keyword evidence="2 4" id="KW-0472">Membrane</keyword>
<feature type="transmembrane region" description="Helical" evidence="4">
    <location>
        <begin position="448"/>
        <end position="471"/>
    </location>
</feature>
<evidence type="ECO:0000256" key="1">
    <source>
        <dbReference type="ARBA" id="ARBA00005278"/>
    </source>
</evidence>
<dbReference type="PANTHER" id="PTHR22550">
    <property type="entry name" value="SPORE GERMINATION PROTEIN"/>
    <property type="match status" value="1"/>
</dbReference>
<dbReference type="InterPro" id="IPR050768">
    <property type="entry name" value="UPF0353/GerABKA_families"/>
</dbReference>
<name>A0A212K9U3_9FIRM</name>
<dbReference type="PIRSF" id="PIRSF005690">
    <property type="entry name" value="GerBA"/>
    <property type="match status" value="1"/>
</dbReference>
<proteinExistence type="inferred from homology"/>
<dbReference type="InterPro" id="IPR004995">
    <property type="entry name" value="Spore_Ger"/>
</dbReference>
<dbReference type="AlphaFoldDB" id="A0A212K9U3"/>
<feature type="transmembrane region" description="Helical" evidence="4">
    <location>
        <begin position="406"/>
        <end position="436"/>
    </location>
</feature>
<comment type="similarity">
    <text evidence="1">Belongs to the GerABKA family.</text>
</comment>
<dbReference type="EMBL" id="FLUN01000001">
    <property type="protein sequence ID" value="SBW08426.1"/>
    <property type="molecule type" value="Genomic_DNA"/>
</dbReference>
<dbReference type="GO" id="GO:0016020">
    <property type="term" value="C:membrane"/>
    <property type="evidence" value="ECO:0007669"/>
    <property type="project" value="InterPro"/>
</dbReference>
<dbReference type="GO" id="GO:0009847">
    <property type="term" value="P:spore germination"/>
    <property type="evidence" value="ECO:0007669"/>
    <property type="project" value="InterPro"/>
</dbReference>
<evidence type="ECO:0000256" key="4">
    <source>
        <dbReference type="SAM" id="Phobius"/>
    </source>
</evidence>
<feature type="transmembrane region" description="Helical" evidence="4">
    <location>
        <begin position="325"/>
        <end position="347"/>
    </location>
</feature>